<reference evidence="11" key="1">
    <citation type="submission" date="2015-02" db="EMBL/GenBank/DDBJ databases">
        <title>Genome sequencing for Strongylocentrotus purpuratus.</title>
        <authorList>
            <person name="Murali S."/>
            <person name="Liu Y."/>
            <person name="Vee V."/>
            <person name="English A."/>
            <person name="Wang M."/>
            <person name="Skinner E."/>
            <person name="Han Y."/>
            <person name="Muzny D.M."/>
            <person name="Worley K.C."/>
            <person name="Gibbs R.A."/>
        </authorList>
    </citation>
    <scope>NUCLEOTIDE SEQUENCE</scope>
</reference>
<dbReference type="KEGG" id="spu:585934"/>
<keyword evidence="11" id="KW-1185">Reference proteome</keyword>
<dbReference type="InParanoid" id="A0A7M7RD73"/>
<evidence type="ECO:0000256" key="7">
    <source>
        <dbReference type="ARBA" id="ARBA00022927"/>
    </source>
</evidence>
<evidence type="ECO:0000256" key="1">
    <source>
        <dbReference type="ARBA" id="ARBA00004374"/>
    </source>
</evidence>
<protein>
    <recommendedName>
        <fullName evidence="12">Mitochondrial import receptor subunit TOM40 homolog</fullName>
    </recommendedName>
</protein>
<dbReference type="CDD" id="cd07305">
    <property type="entry name" value="Porin3_Tom40"/>
    <property type="match status" value="1"/>
</dbReference>
<sequence>MGNVFAAEKNASPLGAGSPPLMGMPMPPVSPGAAAALAAANKANNDLPNPGNFEDLFKKVKEIFPTPLEGCKLVVNKGLSNHFQVSHTLSLSAFNPSSYHFGSTYVGSKQISPNESFPVLLGDIDTSGSLNAQIIHQLADRIRSKFVVQTQQTKWGVYQAELEYKGPSYTGVLTMANIDPLEGTGIAVAHYMQSITQRLAVGAELLYHCGQGQQAAVVSLAGKYAADNWIASSTVGPTAFHAAYYHKGKEVQIGVEFESNLRGRESSVSLGYQVDLPAANVVFKGMVDTNWTVAAVLEKRLQPMPFTFILSGVINQTKNQCRFGFGLMIG</sequence>
<dbReference type="OrthoDB" id="19656at2759"/>
<keyword evidence="8" id="KW-0496">Mitochondrion</keyword>
<evidence type="ECO:0000256" key="9">
    <source>
        <dbReference type="ARBA" id="ARBA00023136"/>
    </source>
</evidence>
<evidence type="ECO:0000256" key="6">
    <source>
        <dbReference type="ARBA" id="ARBA00022787"/>
    </source>
</evidence>
<dbReference type="RefSeq" id="XP_790832.1">
    <property type="nucleotide sequence ID" value="XM_785739.4"/>
</dbReference>
<dbReference type="Gene3D" id="2.40.160.10">
    <property type="entry name" value="Porin"/>
    <property type="match status" value="1"/>
</dbReference>
<evidence type="ECO:0000256" key="8">
    <source>
        <dbReference type="ARBA" id="ARBA00023128"/>
    </source>
</evidence>
<keyword evidence="3" id="KW-0813">Transport</keyword>
<name>A0A7M7RD73_STRPU</name>
<dbReference type="PANTHER" id="PTHR10802">
    <property type="entry name" value="MITOCHONDRIAL IMPORT RECEPTOR SUBUNIT TOM40"/>
    <property type="match status" value="1"/>
</dbReference>
<keyword evidence="5" id="KW-0812">Transmembrane</keyword>
<evidence type="ECO:0000313" key="10">
    <source>
        <dbReference type="EnsemblMetazoa" id="XP_790832"/>
    </source>
</evidence>
<dbReference type="EnsemblMetazoa" id="XM_785739">
    <property type="protein sequence ID" value="XP_790832"/>
    <property type="gene ID" value="LOC585934"/>
</dbReference>
<comment type="similarity">
    <text evidence="2">Belongs to the Tom40 family.</text>
</comment>
<accession>A0A7M7RD73</accession>
<dbReference type="FunFam" id="2.40.160.10:FF:000005">
    <property type="entry name" value="mitochondrial import receptor subunit TOM40 homolog"/>
    <property type="match status" value="1"/>
</dbReference>
<evidence type="ECO:0000256" key="4">
    <source>
        <dbReference type="ARBA" id="ARBA00022452"/>
    </source>
</evidence>
<proteinExistence type="inferred from homology"/>
<dbReference type="GO" id="GO:0005742">
    <property type="term" value="C:mitochondrial outer membrane translocase complex"/>
    <property type="evidence" value="ECO:0000318"/>
    <property type="project" value="GO_Central"/>
</dbReference>
<dbReference type="InterPro" id="IPR027246">
    <property type="entry name" value="Porin_Euk/Tom40"/>
</dbReference>
<keyword evidence="9" id="KW-0472">Membrane</keyword>
<evidence type="ECO:0000313" key="11">
    <source>
        <dbReference type="Proteomes" id="UP000007110"/>
    </source>
</evidence>
<keyword evidence="4" id="KW-1134">Transmembrane beta strand</keyword>
<dbReference type="GO" id="GO:0008320">
    <property type="term" value="F:protein transmembrane transporter activity"/>
    <property type="evidence" value="ECO:0000318"/>
    <property type="project" value="GO_Central"/>
</dbReference>
<comment type="subcellular location">
    <subcellularLocation>
        <location evidence="1">Mitochondrion outer membrane</location>
        <topology evidence="1">Multi-pass membrane protein</topology>
    </subcellularLocation>
</comment>
<dbReference type="GO" id="GO:0030150">
    <property type="term" value="P:protein import into mitochondrial matrix"/>
    <property type="evidence" value="ECO:0000318"/>
    <property type="project" value="GO_Central"/>
</dbReference>
<dbReference type="OMA" id="TRFNYRW"/>
<keyword evidence="6" id="KW-1000">Mitochondrion outer membrane</keyword>
<dbReference type="Pfam" id="PF01459">
    <property type="entry name" value="Porin_3"/>
    <property type="match status" value="1"/>
</dbReference>
<reference evidence="10" key="2">
    <citation type="submission" date="2021-01" db="UniProtKB">
        <authorList>
            <consortium name="EnsemblMetazoa"/>
        </authorList>
    </citation>
    <scope>IDENTIFICATION</scope>
</reference>
<keyword evidence="7" id="KW-0653">Protein transport</keyword>
<dbReference type="FunCoup" id="A0A7M7RD73">
    <property type="interactions" value="1493"/>
</dbReference>
<dbReference type="AlphaFoldDB" id="A0A7M7RD73"/>
<evidence type="ECO:0008006" key="12">
    <source>
        <dbReference type="Google" id="ProtNLM"/>
    </source>
</evidence>
<dbReference type="Proteomes" id="UP000007110">
    <property type="component" value="Unassembled WGS sequence"/>
</dbReference>
<dbReference type="GeneID" id="585934"/>
<evidence type="ECO:0000256" key="5">
    <source>
        <dbReference type="ARBA" id="ARBA00022692"/>
    </source>
</evidence>
<evidence type="ECO:0000256" key="3">
    <source>
        <dbReference type="ARBA" id="ARBA00022448"/>
    </source>
</evidence>
<dbReference type="InterPro" id="IPR023614">
    <property type="entry name" value="Porin_dom_sf"/>
</dbReference>
<organism evidence="10 11">
    <name type="scientific">Strongylocentrotus purpuratus</name>
    <name type="common">Purple sea urchin</name>
    <dbReference type="NCBI Taxonomy" id="7668"/>
    <lineage>
        <taxon>Eukaryota</taxon>
        <taxon>Metazoa</taxon>
        <taxon>Echinodermata</taxon>
        <taxon>Eleutherozoa</taxon>
        <taxon>Echinozoa</taxon>
        <taxon>Echinoidea</taxon>
        <taxon>Euechinoidea</taxon>
        <taxon>Echinacea</taxon>
        <taxon>Camarodonta</taxon>
        <taxon>Echinidea</taxon>
        <taxon>Strongylocentrotidae</taxon>
        <taxon>Strongylocentrotus</taxon>
    </lineage>
</organism>
<evidence type="ECO:0000256" key="2">
    <source>
        <dbReference type="ARBA" id="ARBA00010510"/>
    </source>
</evidence>
<dbReference type="InterPro" id="IPR037930">
    <property type="entry name" value="Tom40"/>
</dbReference>